<reference evidence="4" key="1">
    <citation type="submission" date="2016-11" db="EMBL/GenBank/DDBJ databases">
        <title>Actinomyces gypaetusis sp. nov. isolated from Gypaetus barbatus in Qinghai Tibet Plateau China.</title>
        <authorList>
            <person name="Meng X."/>
        </authorList>
    </citation>
    <scope>NUCLEOTIDE SEQUENCE [LARGE SCALE GENOMIC DNA]</scope>
    <source>
        <strain evidence="4">DSM 15383</strain>
    </source>
</reference>
<dbReference type="InterPro" id="IPR008928">
    <property type="entry name" value="6-hairpin_glycosidase_sf"/>
</dbReference>
<protein>
    <recommendedName>
        <fullName evidence="5">N-acylglucosamine 2-epimerase</fullName>
    </recommendedName>
</protein>
<dbReference type="InterPro" id="IPR012341">
    <property type="entry name" value="6hp_glycosidase-like_sf"/>
</dbReference>
<comment type="similarity">
    <text evidence="1">Belongs to the N-acylglucosamine 2-epimerase family.</text>
</comment>
<dbReference type="STRING" id="156892.BM477_03440"/>
<dbReference type="SUPFAM" id="SSF48208">
    <property type="entry name" value="Six-hairpin glycosidases"/>
    <property type="match status" value="1"/>
</dbReference>
<keyword evidence="4" id="KW-1185">Reference proteome</keyword>
<evidence type="ECO:0008006" key="5">
    <source>
        <dbReference type="Google" id="ProtNLM"/>
    </source>
</evidence>
<dbReference type="RefSeq" id="WP_075361287.1">
    <property type="nucleotide sequence ID" value="NZ_MPDM01000003.1"/>
</dbReference>
<dbReference type="GO" id="GO:0016853">
    <property type="term" value="F:isomerase activity"/>
    <property type="evidence" value="ECO:0007669"/>
    <property type="project" value="UniProtKB-KW"/>
</dbReference>
<dbReference type="EMBL" id="MPDM01000003">
    <property type="protein sequence ID" value="OKL49962.1"/>
    <property type="molecule type" value="Genomic_DNA"/>
</dbReference>
<dbReference type="Gene3D" id="1.50.10.10">
    <property type="match status" value="1"/>
</dbReference>
<name>A0A1Q5PR67_9ACTO</name>
<dbReference type="GO" id="GO:0005975">
    <property type="term" value="P:carbohydrate metabolic process"/>
    <property type="evidence" value="ECO:0007669"/>
    <property type="project" value="InterPro"/>
</dbReference>
<gene>
    <name evidence="3" type="ORF">BM477_03440</name>
</gene>
<dbReference type="AlphaFoldDB" id="A0A1Q5PR67"/>
<proteinExistence type="inferred from homology"/>
<comment type="caution">
    <text evidence="3">The sequence shown here is derived from an EMBL/GenBank/DDBJ whole genome shotgun (WGS) entry which is preliminary data.</text>
</comment>
<evidence type="ECO:0000256" key="2">
    <source>
        <dbReference type="ARBA" id="ARBA00023235"/>
    </source>
</evidence>
<dbReference type="Proteomes" id="UP000186465">
    <property type="component" value="Unassembled WGS sequence"/>
</dbReference>
<evidence type="ECO:0000313" key="4">
    <source>
        <dbReference type="Proteomes" id="UP000186465"/>
    </source>
</evidence>
<evidence type="ECO:0000256" key="1">
    <source>
        <dbReference type="ARBA" id="ARBA00008558"/>
    </source>
</evidence>
<dbReference type="InterPro" id="IPR010819">
    <property type="entry name" value="AGE/CE"/>
</dbReference>
<accession>A0A1Q5PR67</accession>
<sequence>MTASADFYLLLDGMAFERDSIIEVAKGSRVETGFGRLNRDGKLAPDSKVELWITARMTYVFCLASELGIEGATELAQHGISCLRKYQHDPVYGGYFGVIEPVPGNGDEGVPTSDGARKESYAHAFVILAASAGVCAGIPQSQELLDDALDISEKIWWESQHQRVQESFDRAFSESEPYRGVNANMHTTEGFLAAYDATGSRIWLDRAVAILDWTLNVQAREHDWFIPEHFSSDWAELPDYNRDQPAHPFRPWGYTIGHSFEWARLCLHARGALLERGEETPRWMLAAPLAILQQATKYGWSVDGQLGFVYTIGENLKPIVRERMHWVACEAIGALAVTIKTLTEEGEQYKEEIALLRKYYVSWWKYARDNFIAGPGLWWHELTANNQPGIQTWPDKPDAYHVVQALLLPELPVSPNFAKALAHR</sequence>
<dbReference type="PANTHER" id="PTHR15108">
    <property type="entry name" value="N-ACYLGLUCOSAMINE-2-EPIMERASE"/>
    <property type="match status" value="1"/>
</dbReference>
<keyword evidence="2" id="KW-0413">Isomerase</keyword>
<evidence type="ECO:0000313" key="3">
    <source>
        <dbReference type="EMBL" id="OKL49962.1"/>
    </source>
</evidence>
<organism evidence="3 4">
    <name type="scientific">Boudabousia marimammalium</name>
    <dbReference type="NCBI Taxonomy" id="156892"/>
    <lineage>
        <taxon>Bacteria</taxon>
        <taxon>Bacillati</taxon>
        <taxon>Actinomycetota</taxon>
        <taxon>Actinomycetes</taxon>
        <taxon>Actinomycetales</taxon>
        <taxon>Actinomycetaceae</taxon>
        <taxon>Boudabousia</taxon>
    </lineage>
</organism>
<dbReference type="Pfam" id="PF07221">
    <property type="entry name" value="GlcNAc_2-epim"/>
    <property type="match status" value="1"/>
</dbReference>